<evidence type="ECO:0000313" key="1">
    <source>
        <dbReference type="EMBL" id="CAF4547780.1"/>
    </source>
</evidence>
<organism evidence="1 2">
    <name type="scientific">Didymodactylos carnosus</name>
    <dbReference type="NCBI Taxonomy" id="1234261"/>
    <lineage>
        <taxon>Eukaryota</taxon>
        <taxon>Metazoa</taxon>
        <taxon>Spiralia</taxon>
        <taxon>Gnathifera</taxon>
        <taxon>Rotifera</taxon>
        <taxon>Eurotatoria</taxon>
        <taxon>Bdelloidea</taxon>
        <taxon>Philodinida</taxon>
        <taxon>Philodinidae</taxon>
        <taxon>Didymodactylos</taxon>
    </lineage>
</organism>
<comment type="caution">
    <text evidence="1">The sequence shown here is derived from an EMBL/GenBank/DDBJ whole genome shotgun (WGS) entry which is preliminary data.</text>
</comment>
<sequence>EVSRFTQNVMDNILGYSICLCEVTYQTKEFKKSAPGPDTEVLSYCMLTPAQL</sequence>
<feature type="non-terminal residue" evidence="1">
    <location>
        <position position="1"/>
    </location>
</feature>
<proteinExistence type="predicted"/>
<gene>
    <name evidence="1" type="ORF">TMI583_LOCUS49564</name>
</gene>
<name>A0A8S2YCC8_9BILA</name>
<accession>A0A8S2YCC8</accession>
<dbReference type="AlphaFoldDB" id="A0A8S2YCC8"/>
<dbReference type="EMBL" id="CAJOBA010109158">
    <property type="protein sequence ID" value="CAF4547780.1"/>
    <property type="molecule type" value="Genomic_DNA"/>
</dbReference>
<reference evidence="1" key="1">
    <citation type="submission" date="2021-02" db="EMBL/GenBank/DDBJ databases">
        <authorList>
            <person name="Nowell W R."/>
        </authorList>
    </citation>
    <scope>NUCLEOTIDE SEQUENCE</scope>
</reference>
<protein>
    <submittedName>
        <fullName evidence="1">Uncharacterized protein</fullName>
    </submittedName>
</protein>
<evidence type="ECO:0000313" key="2">
    <source>
        <dbReference type="Proteomes" id="UP000682733"/>
    </source>
</evidence>
<dbReference type="Proteomes" id="UP000682733">
    <property type="component" value="Unassembled WGS sequence"/>
</dbReference>